<name>A0A8X6LL54_TRICU</name>
<dbReference type="Proteomes" id="UP000887116">
    <property type="component" value="Unassembled WGS sequence"/>
</dbReference>
<gene>
    <name evidence="1" type="ORF">TNCT_443321</name>
</gene>
<proteinExistence type="predicted"/>
<reference evidence="1" key="1">
    <citation type="submission" date="2020-07" db="EMBL/GenBank/DDBJ databases">
        <title>Multicomponent nature underlies the extraordinary mechanical properties of spider dragline silk.</title>
        <authorList>
            <person name="Kono N."/>
            <person name="Nakamura H."/>
            <person name="Mori M."/>
            <person name="Yoshida Y."/>
            <person name="Ohtoshi R."/>
            <person name="Malay A.D."/>
            <person name="Moran D.A.P."/>
            <person name="Tomita M."/>
            <person name="Numata K."/>
            <person name="Arakawa K."/>
        </authorList>
    </citation>
    <scope>NUCLEOTIDE SEQUENCE</scope>
</reference>
<evidence type="ECO:0000313" key="2">
    <source>
        <dbReference type="Proteomes" id="UP000887116"/>
    </source>
</evidence>
<accession>A0A8X6LL54</accession>
<keyword evidence="2" id="KW-1185">Reference proteome</keyword>
<dbReference type="EMBL" id="BMAO01006896">
    <property type="protein sequence ID" value="GFR12357.1"/>
    <property type="molecule type" value="Genomic_DNA"/>
</dbReference>
<sequence>MKKYNYYRSFSIFQSPFGKTRMETCSCTIRGNRSVFRQIDYDSKGTKQEFELSQRYQIFRYQQTRRQGTTLKRNFKTARSKLGGKESRDFLSPFNIIFFIEHHSLVRFTFTGKINDGR</sequence>
<dbReference type="AlphaFoldDB" id="A0A8X6LL54"/>
<comment type="caution">
    <text evidence="1">The sequence shown here is derived from an EMBL/GenBank/DDBJ whole genome shotgun (WGS) entry which is preliminary data.</text>
</comment>
<protein>
    <submittedName>
        <fullName evidence="1">Uncharacterized protein</fullName>
    </submittedName>
</protein>
<organism evidence="1 2">
    <name type="scientific">Trichonephila clavata</name>
    <name type="common">Joro spider</name>
    <name type="synonym">Nephila clavata</name>
    <dbReference type="NCBI Taxonomy" id="2740835"/>
    <lineage>
        <taxon>Eukaryota</taxon>
        <taxon>Metazoa</taxon>
        <taxon>Ecdysozoa</taxon>
        <taxon>Arthropoda</taxon>
        <taxon>Chelicerata</taxon>
        <taxon>Arachnida</taxon>
        <taxon>Araneae</taxon>
        <taxon>Araneomorphae</taxon>
        <taxon>Entelegynae</taxon>
        <taxon>Araneoidea</taxon>
        <taxon>Nephilidae</taxon>
        <taxon>Trichonephila</taxon>
    </lineage>
</organism>
<evidence type="ECO:0000313" key="1">
    <source>
        <dbReference type="EMBL" id="GFR12357.1"/>
    </source>
</evidence>